<gene>
    <name evidence="2" type="ORF">BN874_690032</name>
</gene>
<proteinExistence type="predicted"/>
<evidence type="ECO:0000313" key="3">
    <source>
        <dbReference type="Proteomes" id="UP000019184"/>
    </source>
</evidence>
<dbReference type="Proteomes" id="UP000019184">
    <property type="component" value="Unassembled WGS sequence"/>
</dbReference>
<dbReference type="RefSeq" id="WP_051498028.1">
    <property type="nucleotide sequence ID" value="NZ_CBTK010000286.1"/>
</dbReference>
<dbReference type="PROSITE" id="PS51301">
    <property type="entry name" value="KILA_N"/>
    <property type="match status" value="1"/>
</dbReference>
<protein>
    <recommendedName>
        <fullName evidence="1">KilA-N domain-containing protein</fullName>
    </recommendedName>
</protein>
<comment type="caution">
    <text evidence="2">The sequence shown here is derived from an EMBL/GenBank/DDBJ whole genome shotgun (WGS) entry which is preliminary data.</text>
</comment>
<evidence type="ECO:0000313" key="2">
    <source>
        <dbReference type="EMBL" id="CDH46982.1"/>
    </source>
</evidence>
<reference evidence="2 3" key="1">
    <citation type="journal article" date="2014" name="ISME J.">
        <title>Candidatus Competibacter-lineage genomes retrieved from metagenomes reveal functional metabolic diversity.</title>
        <authorList>
            <person name="McIlroy S.J."/>
            <person name="Albertsen M."/>
            <person name="Andresen E.K."/>
            <person name="Saunders A.M."/>
            <person name="Kristiansen R."/>
            <person name="Stokholm-Bjerregaard M."/>
            <person name="Nielsen K.L."/>
            <person name="Nielsen P.H."/>
        </authorList>
    </citation>
    <scope>NUCLEOTIDE SEQUENCE [LARGE SCALE GENOMIC DNA]</scope>
    <source>
        <strain evidence="2 3">Run_B_J11</strain>
    </source>
</reference>
<dbReference type="InterPro" id="IPR017880">
    <property type="entry name" value="KilA_N"/>
</dbReference>
<keyword evidence="3" id="KW-1185">Reference proteome</keyword>
<feature type="domain" description="KilA-N" evidence="1">
    <location>
        <begin position="6"/>
        <end position="110"/>
    </location>
</feature>
<dbReference type="AlphaFoldDB" id="A0A7U7J5Z0"/>
<name>A0A7U7J5Z0_9GAMM</name>
<dbReference type="EMBL" id="CBTK010000286">
    <property type="protein sequence ID" value="CDH46982.1"/>
    <property type="molecule type" value="Genomic_DNA"/>
</dbReference>
<dbReference type="Pfam" id="PF04383">
    <property type="entry name" value="KilA-N"/>
    <property type="match status" value="1"/>
</dbReference>
<dbReference type="InterPro" id="IPR018004">
    <property type="entry name" value="KilA/APSES_HTH"/>
</dbReference>
<sequence>MNTQMIVKTYEHEGLSLKVPFTNDAFFNATAVAKPFDRRPVDWLALPDTKSYINQVCDFLTLDKNQLVITKFGNPTAGGGTWMHPKLGVPFSRWLDTRFAIWCDLQVESILHGSQASLPLPTPAISDDPITPAQQSAIRQMATRRSRETGKYISFFYTGLNDHFELGKYSQLPARRFEEAMAFLEAMPITKGKLALPAPDQQTSVLLQQISESVARVESAVTAAPAREKKPAVKNPRRAEDLSFVRLDHHQRLLGWTVEHDDDEVWNDGLEVGFGFSEELRTLSHNNEREAYHALCAALLGLHREPGTGENWRQGRGQEMGFVDAIACLALIGMREVRMSPPAPDAWPNPLRRIGV</sequence>
<accession>A0A7U7J5Z0</accession>
<organism evidence="2 3">
    <name type="scientific">Candidatus Contendobacter odensis Run_B_J11</name>
    <dbReference type="NCBI Taxonomy" id="1400861"/>
    <lineage>
        <taxon>Bacteria</taxon>
        <taxon>Pseudomonadati</taxon>
        <taxon>Pseudomonadota</taxon>
        <taxon>Gammaproteobacteria</taxon>
        <taxon>Candidatus Competibacteraceae</taxon>
        <taxon>Candidatus Contendibacter</taxon>
    </lineage>
</organism>
<evidence type="ECO:0000259" key="1">
    <source>
        <dbReference type="PROSITE" id="PS51301"/>
    </source>
</evidence>
<dbReference type="SMART" id="SM01252">
    <property type="entry name" value="KilA-N"/>
    <property type="match status" value="1"/>
</dbReference>